<dbReference type="EMBL" id="JYJB01000008">
    <property type="protein sequence ID" value="KJL47995.1"/>
    <property type="molecule type" value="Genomic_DNA"/>
</dbReference>
<dbReference type="GO" id="GO:0003677">
    <property type="term" value="F:DNA binding"/>
    <property type="evidence" value="ECO:0007669"/>
    <property type="project" value="UniProtKB-KW"/>
</dbReference>
<dbReference type="Proteomes" id="UP000033900">
    <property type="component" value="Unassembled WGS sequence"/>
</dbReference>
<gene>
    <name evidence="1" type="ORF">RS84_01624</name>
</gene>
<keyword evidence="2" id="KW-1185">Reference proteome</keyword>
<reference evidence="1 2" key="1">
    <citation type="submission" date="2015-02" db="EMBL/GenBank/DDBJ databases">
        <title>Draft genome sequences of ten Microbacterium spp. with emphasis on heavy metal contaminated environments.</title>
        <authorList>
            <person name="Corretto E."/>
        </authorList>
    </citation>
    <scope>NUCLEOTIDE SEQUENCE [LARGE SCALE GENOMIC DNA]</scope>
    <source>
        <strain evidence="1 2">SA35</strain>
    </source>
</reference>
<dbReference type="Gene3D" id="1.10.357.10">
    <property type="entry name" value="Tetracycline Repressor, domain 2"/>
    <property type="match status" value="1"/>
</dbReference>
<comment type="caution">
    <text evidence="1">The sequence shown here is derived from an EMBL/GenBank/DDBJ whole genome shotgun (WGS) entry which is preliminary data.</text>
</comment>
<dbReference type="PATRIC" id="fig|273678.4.peg.1623"/>
<evidence type="ECO:0000313" key="2">
    <source>
        <dbReference type="Proteomes" id="UP000033900"/>
    </source>
</evidence>
<dbReference type="SUPFAM" id="SSF46689">
    <property type="entry name" value="Homeodomain-like"/>
    <property type="match status" value="1"/>
</dbReference>
<keyword evidence="1" id="KW-0238">DNA-binding</keyword>
<proteinExistence type="predicted"/>
<dbReference type="RefSeq" id="WP_045257252.1">
    <property type="nucleotide sequence ID" value="NZ_JYJB01000008.1"/>
</dbReference>
<name>A0A0M2HSU9_9MICO</name>
<accession>A0A0M2HSU9</accession>
<dbReference type="STRING" id="273678.RS84_01624"/>
<dbReference type="AlphaFoldDB" id="A0A0M2HSU9"/>
<protein>
    <submittedName>
        <fullName evidence="1">DNA-binding transcriptional repressor AcrR</fullName>
    </submittedName>
</protein>
<evidence type="ECO:0000313" key="1">
    <source>
        <dbReference type="EMBL" id="KJL47995.1"/>
    </source>
</evidence>
<dbReference type="OrthoDB" id="3825402at2"/>
<organism evidence="1 2">
    <name type="scientific">Microbacterium hydrocarbonoxydans</name>
    <dbReference type="NCBI Taxonomy" id="273678"/>
    <lineage>
        <taxon>Bacteria</taxon>
        <taxon>Bacillati</taxon>
        <taxon>Actinomycetota</taxon>
        <taxon>Actinomycetes</taxon>
        <taxon>Micrococcales</taxon>
        <taxon>Microbacteriaceae</taxon>
        <taxon>Microbacterium</taxon>
    </lineage>
</organism>
<dbReference type="InterPro" id="IPR009057">
    <property type="entry name" value="Homeodomain-like_sf"/>
</dbReference>
<sequence>MAPPYVSPLREAQAAETRRRILESAAIVFSTSGYTGTSLAHIARDAGVSVETVKQNGPKAALLLATFGHAFAGSEEDTPLHQRRSLEGIRALPDDEFLPGWLGFVAAANARVARLWPRLLEAALVDAEVGERIGALQRNRALDMRSVVTMMRERGMCRSARGDDVLAASLSFLISPESYDQLVFESGWTPEAYLDWLIDAVERMILSE</sequence>